<evidence type="ECO:0000313" key="2">
    <source>
        <dbReference type="Proteomes" id="UP000199662"/>
    </source>
</evidence>
<evidence type="ECO:0000313" key="1">
    <source>
        <dbReference type="EMBL" id="SEJ91850.1"/>
    </source>
</evidence>
<reference evidence="2" key="1">
    <citation type="submission" date="2016-10" db="EMBL/GenBank/DDBJ databases">
        <authorList>
            <person name="Varghese N."/>
            <person name="Submissions S."/>
        </authorList>
    </citation>
    <scope>NUCLEOTIDE SEQUENCE [LARGE SCALE GENOMIC DNA]</scope>
    <source>
        <strain evidence="2">DSM 2179</strain>
    </source>
</reference>
<gene>
    <name evidence="1" type="ORF">SAMN05660742_12416</name>
</gene>
<organism evidence="1 2">
    <name type="scientific">Propionispira arboris</name>
    <dbReference type="NCBI Taxonomy" id="84035"/>
    <lineage>
        <taxon>Bacteria</taxon>
        <taxon>Bacillati</taxon>
        <taxon>Bacillota</taxon>
        <taxon>Negativicutes</taxon>
        <taxon>Selenomonadales</taxon>
        <taxon>Selenomonadaceae</taxon>
        <taxon>Propionispira</taxon>
    </lineage>
</organism>
<dbReference type="EMBL" id="FNZK01000024">
    <property type="protein sequence ID" value="SEJ91850.1"/>
    <property type="molecule type" value="Genomic_DNA"/>
</dbReference>
<name>A0A1H7CYM5_9FIRM</name>
<dbReference type="Proteomes" id="UP000199662">
    <property type="component" value="Unassembled WGS sequence"/>
</dbReference>
<keyword evidence="2" id="KW-1185">Reference proteome</keyword>
<proteinExistence type="predicted"/>
<protein>
    <submittedName>
        <fullName evidence="1">Uncharacterized protein</fullName>
    </submittedName>
</protein>
<sequence>MNISKTSTASVFQPYLQKSGTGQTQVASERDTATISAAARDEDAYTKFGNSFKQVFGLNIKLKSSQRYLVSAKKDLESMKKQDTEFALYGPVSDETQALRDKKEDALSKQVDTYTKDIKDSQDALGEAAKTINSSAVDEIEQLADKTVAKMFGEKVKDDGTTIDSIIDKYYQQKQDSMASMLNSLPDAKSSIIPTTTHTIDYSV</sequence>
<dbReference type="RefSeq" id="WP_245741483.1">
    <property type="nucleotide sequence ID" value="NZ_FNZK01000024.1"/>
</dbReference>
<accession>A0A1H7CYM5</accession>
<dbReference type="AlphaFoldDB" id="A0A1H7CYM5"/>